<keyword evidence="1" id="KW-0175">Coiled coil</keyword>
<sequence>MITIIPISNLSQVNQQINDLNEDVVKFQKENQIITKESICFTRYFTNYE</sequence>
<proteinExistence type="predicted"/>
<protein>
    <submittedName>
        <fullName evidence="2">Uncharacterized protein</fullName>
    </submittedName>
</protein>
<evidence type="ECO:0000313" key="3">
    <source>
        <dbReference type="Proteomes" id="UP000193944"/>
    </source>
</evidence>
<accession>A0A1Y1WYA3</accession>
<name>A0A1Y1WYA3_9FUNG</name>
<dbReference type="AlphaFoldDB" id="A0A1Y1WYA3"/>
<reference evidence="2 3" key="2">
    <citation type="submission" date="2016-08" db="EMBL/GenBank/DDBJ databases">
        <title>Pervasive Adenine N6-methylation of Active Genes in Fungi.</title>
        <authorList>
            <consortium name="DOE Joint Genome Institute"/>
            <person name="Mondo S.J."/>
            <person name="Dannebaum R.O."/>
            <person name="Kuo R.C."/>
            <person name="Labutti K."/>
            <person name="Haridas S."/>
            <person name="Kuo A."/>
            <person name="Salamov A."/>
            <person name="Ahrendt S.R."/>
            <person name="Lipzen A."/>
            <person name="Sullivan W."/>
            <person name="Andreopoulos W.B."/>
            <person name="Clum A."/>
            <person name="Lindquist E."/>
            <person name="Daum C."/>
            <person name="Ramamoorthy G.K."/>
            <person name="Gryganskyi A."/>
            <person name="Culley D."/>
            <person name="Magnuson J.K."/>
            <person name="James T.Y."/>
            <person name="O'Malley M.A."/>
            <person name="Stajich J.E."/>
            <person name="Spatafora J.W."/>
            <person name="Visel A."/>
            <person name="Grigoriev I.V."/>
        </authorList>
    </citation>
    <scope>NUCLEOTIDE SEQUENCE [LARGE SCALE GENOMIC DNA]</scope>
    <source>
        <strain evidence="2 3">S4</strain>
    </source>
</reference>
<gene>
    <name evidence="2" type="ORF">BCR32DRAFT_282405</name>
</gene>
<reference evidence="2 3" key="1">
    <citation type="submission" date="2016-08" db="EMBL/GenBank/DDBJ databases">
        <title>A Parts List for Fungal Cellulosomes Revealed by Comparative Genomics.</title>
        <authorList>
            <consortium name="DOE Joint Genome Institute"/>
            <person name="Haitjema C.H."/>
            <person name="Gilmore S.P."/>
            <person name="Henske J.K."/>
            <person name="Solomon K.V."/>
            <person name="De Groot R."/>
            <person name="Kuo A."/>
            <person name="Mondo S.J."/>
            <person name="Salamov A.A."/>
            <person name="Labutti K."/>
            <person name="Zhao Z."/>
            <person name="Chiniquy J."/>
            <person name="Barry K."/>
            <person name="Brewer H.M."/>
            <person name="Purvine S.O."/>
            <person name="Wright A.T."/>
            <person name="Boxma B."/>
            <person name="Van Alen T."/>
            <person name="Hackstein J.H."/>
            <person name="Baker S.E."/>
            <person name="Grigoriev I.V."/>
            <person name="O'Malley M.A."/>
        </authorList>
    </citation>
    <scope>NUCLEOTIDE SEQUENCE [LARGE SCALE GENOMIC DNA]</scope>
    <source>
        <strain evidence="2 3">S4</strain>
    </source>
</reference>
<keyword evidence="3" id="KW-1185">Reference proteome</keyword>
<feature type="coiled-coil region" evidence="1">
    <location>
        <begin position="10"/>
        <end position="37"/>
    </location>
</feature>
<evidence type="ECO:0000256" key="1">
    <source>
        <dbReference type="SAM" id="Coils"/>
    </source>
</evidence>
<organism evidence="2 3">
    <name type="scientific">Anaeromyces robustus</name>
    <dbReference type="NCBI Taxonomy" id="1754192"/>
    <lineage>
        <taxon>Eukaryota</taxon>
        <taxon>Fungi</taxon>
        <taxon>Fungi incertae sedis</taxon>
        <taxon>Chytridiomycota</taxon>
        <taxon>Chytridiomycota incertae sedis</taxon>
        <taxon>Neocallimastigomycetes</taxon>
        <taxon>Neocallimastigales</taxon>
        <taxon>Neocallimastigaceae</taxon>
        <taxon>Anaeromyces</taxon>
    </lineage>
</organism>
<evidence type="ECO:0000313" key="2">
    <source>
        <dbReference type="EMBL" id="ORX78308.1"/>
    </source>
</evidence>
<comment type="caution">
    <text evidence="2">The sequence shown here is derived from an EMBL/GenBank/DDBJ whole genome shotgun (WGS) entry which is preliminary data.</text>
</comment>
<dbReference type="EMBL" id="MCFG01000215">
    <property type="protein sequence ID" value="ORX78308.1"/>
    <property type="molecule type" value="Genomic_DNA"/>
</dbReference>
<dbReference type="Proteomes" id="UP000193944">
    <property type="component" value="Unassembled WGS sequence"/>
</dbReference>